<dbReference type="Gene3D" id="3.30.70.80">
    <property type="entry name" value="Peptidase S8 propeptide/proteinase inhibitor I9"/>
    <property type="match status" value="1"/>
</dbReference>
<reference evidence="13" key="1">
    <citation type="submission" date="2019-07" db="EMBL/GenBank/DDBJ databases">
        <title>De Novo Assembly of kiwifruit Actinidia rufa.</title>
        <authorList>
            <person name="Sugita-Konishi S."/>
            <person name="Sato K."/>
            <person name="Mori E."/>
            <person name="Abe Y."/>
            <person name="Kisaki G."/>
            <person name="Hamano K."/>
            <person name="Suezawa K."/>
            <person name="Otani M."/>
            <person name="Fukuda T."/>
            <person name="Manabe T."/>
            <person name="Gomi K."/>
            <person name="Tabuchi M."/>
            <person name="Akimitsu K."/>
            <person name="Kataoka I."/>
        </authorList>
    </citation>
    <scope>NUCLEOTIDE SEQUENCE [LARGE SCALE GENOMIC DNA]</scope>
    <source>
        <strain evidence="13">cv. Fuchu</strain>
    </source>
</reference>
<evidence type="ECO:0000259" key="9">
    <source>
        <dbReference type="Pfam" id="PF00082"/>
    </source>
</evidence>
<feature type="active site" description="Charge relay system" evidence="6 7">
    <location>
        <position position="143"/>
    </location>
</feature>
<proteinExistence type="inferred from homology"/>
<accession>A0A7J0DBR0</accession>
<evidence type="ECO:0000256" key="7">
    <source>
        <dbReference type="PROSITE-ProRule" id="PRU01240"/>
    </source>
</evidence>
<dbReference type="GO" id="GO:0004252">
    <property type="term" value="F:serine-type endopeptidase activity"/>
    <property type="evidence" value="ECO:0007669"/>
    <property type="project" value="UniProtKB-UniRule"/>
</dbReference>
<name>A0A7J0DBR0_9ERIC</name>
<dbReference type="PROSITE" id="PS51892">
    <property type="entry name" value="SUBTILASE"/>
    <property type="match status" value="1"/>
</dbReference>
<dbReference type="Gene3D" id="2.60.40.2310">
    <property type="match status" value="1"/>
</dbReference>
<feature type="active site" description="Charge relay system" evidence="6 7">
    <location>
        <position position="216"/>
    </location>
</feature>
<dbReference type="InterPro" id="IPR015500">
    <property type="entry name" value="Peptidase_S8_subtilisin-rel"/>
</dbReference>
<keyword evidence="2 7" id="KW-0645">Protease</keyword>
<dbReference type="InterPro" id="IPR041469">
    <property type="entry name" value="Subtilisin-like_FN3"/>
</dbReference>
<dbReference type="GO" id="GO:0006508">
    <property type="term" value="P:proteolysis"/>
    <property type="evidence" value="ECO:0007669"/>
    <property type="project" value="UniProtKB-KW"/>
</dbReference>
<feature type="chain" id="PRO_5029684131" evidence="8">
    <location>
        <begin position="19"/>
        <end position="683"/>
    </location>
</feature>
<dbReference type="Proteomes" id="UP000585474">
    <property type="component" value="Unassembled WGS sequence"/>
</dbReference>
<comment type="similarity">
    <text evidence="1 7">Belongs to the peptidase S8 family.</text>
</comment>
<feature type="domain" description="Subtilisin-like protease fibronectin type-III" evidence="11">
    <location>
        <begin position="575"/>
        <end position="677"/>
    </location>
</feature>
<evidence type="ECO:0000256" key="4">
    <source>
        <dbReference type="ARBA" id="ARBA00022801"/>
    </source>
</evidence>
<sequence>MGLSILIACFLLIHHVGSMSVERSTYIVHMDKSVMPKAFASHHHWYTSTVDSLSPVDPSVVDGSRSKASLVYSYDNVARGFSAVLSKGELEVVKKLPGFVSAYRDRQIKLRTTHTPEFLSLNPSAGLWPASNYGKDVIIGVVDTGVLPESRSFLEDGMTSSPIPSKWKGTCQVGEEFNASMCNAKLIGARYFNKGLLASDPNITLTMNSARDTLGHGTHCASTAAGNYVDGASFFGYAEGTARGIAPRARVAVYKVQWPEGFQASDFLAGIDQAVADGVDVLSLSFGFDEDLPFYENPIAIASFGAMEKGVIVFSCRSALVESFIYYNKTLASCDSVALLLDEASFGNIVICEDTGDFFTQLEVVARSRAAAAIFISKDPDLFTSADFPWPGVVISPRDGPAVMNYVKTSARPLATMAFKQTVVGTKPAPALESYSSRGPSRTYTRLLKPDLMAPGSLVLAAWIPNKSAARIGSAIRLSNDYKLLTGTSMACPHVAGVAALLRAAHPKWSPSAIYSAMMTTANALDNTNNPIRDNGRNRTFANPLAMGSGQIDPNLALNPGLVYDLTLQDYPSPDLNYPSFIAFYTNRTTKNTTATFQRTVTNVGDGPATYKVEVVAPAGSVVTVSPKMLFFSNKYEKNSYNLSVEYKSDKNGMVTFGSVIWVEDKGTYRVRSPIVVSPEMAF</sequence>
<dbReference type="PRINTS" id="PR00723">
    <property type="entry name" value="SUBTILISIN"/>
</dbReference>
<dbReference type="InterPro" id="IPR045051">
    <property type="entry name" value="SBT"/>
</dbReference>
<dbReference type="Pfam" id="PF17766">
    <property type="entry name" value="fn3_6"/>
    <property type="match status" value="1"/>
</dbReference>
<dbReference type="Gene3D" id="3.40.50.200">
    <property type="entry name" value="Peptidase S8/S53 domain"/>
    <property type="match status" value="2"/>
</dbReference>
<feature type="domain" description="Peptidase S8/S53" evidence="9">
    <location>
        <begin position="422"/>
        <end position="528"/>
    </location>
</feature>
<evidence type="ECO:0000256" key="5">
    <source>
        <dbReference type="ARBA" id="ARBA00022825"/>
    </source>
</evidence>
<evidence type="ECO:0000256" key="1">
    <source>
        <dbReference type="ARBA" id="ARBA00011073"/>
    </source>
</evidence>
<keyword evidence="13" id="KW-1185">Reference proteome</keyword>
<dbReference type="InterPro" id="IPR034197">
    <property type="entry name" value="Peptidases_S8_3"/>
</dbReference>
<feature type="domain" description="Peptidase S8/S53" evidence="9">
    <location>
        <begin position="134"/>
        <end position="313"/>
    </location>
</feature>
<evidence type="ECO:0000256" key="2">
    <source>
        <dbReference type="ARBA" id="ARBA00022670"/>
    </source>
</evidence>
<evidence type="ECO:0000256" key="6">
    <source>
        <dbReference type="PIRSR" id="PIRSR615500-1"/>
    </source>
</evidence>
<dbReference type="InterPro" id="IPR000209">
    <property type="entry name" value="Peptidase_S8/S53_dom"/>
</dbReference>
<organism evidence="12 13">
    <name type="scientific">Actinidia rufa</name>
    <dbReference type="NCBI Taxonomy" id="165716"/>
    <lineage>
        <taxon>Eukaryota</taxon>
        <taxon>Viridiplantae</taxon>
        <taxon>Streptophyta</taxon>
        <taxon>Embryophyta</taxon>
        <taxon>Tracheophyta</taxon>
        <taxon>Spermatophyta</taxon>
        <taxon>Magnoliopsida</taxon>
        <taxon>eudicotyledons</taxon>
        <taxon>Gunneridae</taxon>
        <taxon>Pentapetalae</taxon>
        <taxon>asterids</taxon>
        <taxon>Ericales</taxon>
        <taxon>Actinidiaceae</taxon>
        <taxon>Actinidia</taxon>
    </lineage>
</organism>
<dbReference type="PROSITE" id="PS00138">
    <property type="entry name" value="SUBTILASE_SER"/>
    <property type="match status" value="1"/>
</dbReference>
<dbReference type="Pfam" id="PF00082">
    <property type="entry name" value="Peptidase_S8"/>
    <property type="match status" value="2"/>
</dbReference>
<dbReference type="Pfam" id="PF05922">
    <property type="entry name" value="Inhibitor_I9"/>
    <property type="match status" value="1"/>
</dbReference>
<dbReference type="InterPro" id="IPR023828">
    <property type="entry name" value="Peptidase_S8_Ser-AS"/>
</dbReference>
<dbReference type="PANTHER" id="PTHR10795">
    <property type="entry name" value="PROPROTEIN CONVERTASE SUBTILISIN/KEXIN"/>
    <property type="match status" value="1"/>
</dbReference>
<dbReference type="InterPro" id="IPR037045">
    <property type="entry name" value="S8pro/Inhibitor_I9_sf"/>
</dbReference>
<evidence type="ECO:0000259" key="11">
    <source>
        <dbReference type="Pfam" id="PF17766"/>
    </source>
</evidence>
<evidence type="ECO:0000313" key="12">
    <source>
        <dbReference type="EMBL" id="GFS30631.1"/>
    </source>
</evidence>
<feature type="signal peptide" evidence="8">
    <location>
        <begin position="1"/>
        <end position="18"/>
    </location>
</feature>
<dbReference type="InterPro" id="IPR036852">
    <property type="entry name" value="Peptidase_S8/S53_dom_sf"/>
</dbReference>
<protein>
    <submittedName>
        <fullName evidence="12">Subtilisin-like serine endopeptidase family protein</fullName>
    </submittedName>
</protein>
<keyword evidence="4 7" id="KW-0378">Hydrolase</keyword>
<keyword evidence="3 8" id="KW-0732">Signal</keyword>
<dbReference type="FunFam" id="3.30.70.80:FF:000003">
    <property type="entry name" value="Subtilisin-like protease SBT1.9"/>
    <property type="match status" value="1"/>
</dbReference>
<feature type="domain" description="Inhibitor I9" evidence="10">
    <location>
        <begin position="25"/>
        <end position="110"/>
    </location>
</feature>
<keyword evidence="5 7" id="KW-0720">Serine protease</keyword>
<gene>
    <name evidence="12" type="ORF">Acr_00g0013030</name>
</gene>
<evidence type="ECO:0000259" key="10">
    <source>
        <dbReference type="Pfam" id="PF05922"/>
    </source>
</evidence>
<dbReference type="CDD" id="cd04852">
    <property type="entry name" value="Peptidases_S8_3"/>
    <property type="match status" value="1"/>
</dbReference>
<evidence type="ECO:0000256" key="3">
    <source>
        <dbReference type="ARBA" id="ARBA00022729"/>
    </source>
</evidence>
<dbReference type="AlphaFoldDB" id="A0A7J0DBR0"/>
<dbReference type="InterPro" id="IPR010259">
    <property type="entry name" value="S8pro/Inhibitor_I9"/>
</dbReference>
<comment type="caution">
    <text evidence="12">The sequence shown here is derived from an EMBL/GenBank/DDBJ whole genome shotgun (WGS) entry which is preliminary data.</text>
</comment>
<dbReference type="EMBL" id="BJWL01000126">
    <property type="protein sequence ID" value="GFS30631.1"/>
    <property type="molecule type" value="Genomic_DNA"/>
</dbReference>
<dbReference type="SUPFAM" id="SSF52743">
    <property type="entry name" value="Subtilisin-like"/>
    <property type="match status" value="1"/>
</dbReference>
<dbReference type="PROSITE" id="PS00137">
    <property type="entry name" value="SUBTILASE_HIS"/>
    <property type="match status" value="1"/>
</dbReference>
<evidence type="ECO:0000256" key="8">
    <source>
        <dbReference type="SAM" id="SignalP"/>
    </source>
</evidence>
<feature type="active site" description="Charge relay system" evidence="6 7">
    <location>
        <position position="489"/>
    </location>
</feature>
<dbReference type="OrthoDB" id="206201at2759"/>
<dbReference type="InterPro" id="IPR022398">
    <property type="entry name" value="Peptidase_S8_His-AS"/>
</dbReference>
<evidence type="ECO:0000313" key="13">
    <source>
        <dbReference type="Proteomes" id="UP000585474"/>
    </source>
</evidence>